<keyword evidence="11" id="KW-0133">Cell shape</keyword>
<evidence type="ECO:0000256" key="17">
    <source>
        <dbReference type="SAM" id="SignalP"/>
    </source>
</evidence>
<dbReference type="EMBL" id="CAJHUC010000720">
    <property type="protein sequence ID" value="CAD7697847.1"/>
    <property type="molecule type" value="Genomic_DNA"/>
</dbReference>
<dbReference type="GO" id="GO:0071555">
    <property type="term" value="P:cell wall organization"/>
    <property type="evidence" value="ECO:0007669"/>
    <property type="project" value="UniProtKB-KW"/>
</dbReference>
<name>A0A8S1IRZ3_9CHLO</name>
<keyword evidence="17" id="KW-0732">Signal</keyword>
<evidence type="ECO:0000256" key="8">
    <source>
        <dbReference type="ARBA" id="ARBA00022630"/>
    </source>
</evidence>
<keyword evidence="7" id="KW-0132">Cell division</keyword>
<reference evidence="19" key="1">
    <citation type="submission" date="2020-12" db="EMBL/GenBank/DDBJ databases">
        <authorList>
            <person name="Iha C."/>
        </authorList>
    </citation>
    <scope>NUCLEOTIDE SEQUENCE</scope>
</reference>
<gene>
    <name evidence="19" type="ORF">OSTQU699_LOCUS3208</name>
</gene>
<dbReference type="Gene3D" id="3.30.465.10">
    <property type="match status" value="1"/>
</dbReference>
<dbReference type="OrthoDB" id="66620at2759"/>
<evidence type="ECO:0000256" key="11">
    <source>
        <dbReference type="ARBA" id="ARBA00022960"/>
    </source>
</evidence>
<dbReference type="InterPro" id="IPR036635">
    <property type="entry name" value="MurB_C_sf"/>
</dbReference>
<proteinExistence type="inferred from homology"/>
<keyword evidence="20" id="KW-1185">Reference proteome</keyword>
<evidence type="ECO:0000313" key="19">
    <source>
        <dbReference type="EMBL" id="CAD7697847.1"/>
    </source>
</evidence>
<feature type="domain" description="FAD-binding PCMH-type" evidence="18">
    <location>
        <begin position="127"/>
        <end position="294"/>
    </location>
</feature>
<dbReference type="InterPro" id="IPR016169">
    <property type="entry name" value="FAD-bd_PCMH_sub2"/>
</dbReference>
<dbReference type="Gene3D" id="3.30.43.10">
    <property type="entry name" value="Uridine Diphospho-n-acetylenolpyruvylglucosamine Reductase, domain 2"/>
    <property type="match status" value="1"/>
</dbReference>
<dbReference type="InterPro" id="IPR016167">
    <property type="entry name" value="FAD-bd_PCMH_sub1"/>
</dbReference>
<evidence type="ECO:0000256" key="15">
    <source>
        <dbReference type="ARBA" id="ARBA00023316"/>
    </source>
</evidence>
<dbReference type="InterPro" id="IPR003170">
    <property type="entry name" value="MurB"/>
</dbReference>
<organism evidence="19 20">
    <name type="scientific">Ostreobium quekettii</name>
    <dbReference type="NCBI Taxonomy" id="121088"/>
    <lineage>
        <taxon>Eukaryota</taxon>
        <taxon>Viridiplantae</taxon>
        <taxon>Chlorophyta</taxon>
        <taxon>core chlorophytes</taxon>
        <taxon>Ulvophyceae</taxon>
        <taxon>TCBD clade</taxon>
        <taxon>Bryopsidales</taxon>
        <taxon>Ostreobineae</taxon>
        <taxon>Ostreobiaceae</taxon>
        <taxon>Ostreobium</taxon>
    </lineage>
</organism>
<evidence type="ECO:0000256" key="3">
    <source>
        <dbReference type="ARBA" id="ARBA00004496"/>
    </source>
</evidence>
<evidence type="ECO:0000256" key="12">
    <source>
        <dbReference type="ARBA" id="ARBA00022984"/>
    </source>
</evidence>
<dbReference type="InterPro" id="IPR036318">
    <property type="entry name" value="FAD-bd_PCMH-like_sf"/>
</dbReference>
<keyword evidence="15" id="KW-0961">Cell wall biogenesis/degradation</keyword>
<dbReference type="Pfam" id="PF01565">
    <property type="entry name" value="FAD_binding_4"/>
    <property type="match status" value="1"/>
</dbReference>
<evidence type="ECO:0000256" key="6">
    <source>
        <dbReference type="ARBA" id="ARBA00022490"/>
    </source>
</evidence>
<evidence type="ECO:0000256" key="16">
    <source>
        <dbReference type="ARBA" id="ARBA00048914"/>
    </source>
</evidence>
<evidence type="ECO:0000256" key="5">
    <source>
        <dbReference type="ARBA" id="ARBA00012518"/>
    </source>
</evidence>
<evidence type="ECO:0000256" key="2">
    <source>
        <dbReference type="ARBA" id="ARBA00003921"/>
    </source>
</evidence>
<dbReference type="SUPFAM" id="SSF56194">
    <property type="entry name" value="Uridine diphospho-N-Acetylenolpyruvylglucosamine reductase, MurB, C-terminal domain"/>
    <property type="match status" value="1"/>
</dbReference>
<evidence type="ECO:0000256" key="13">
    <source>
        <dbReference type="ARBA" id="ARBA00023002"/>
    </source>
</evidence>
<comment type="caution">
    <text evidence="19">The sequence shown here is derived from an EMBL/GenBank/DDBJ whole genome shotgun (WGS) entry which is preliminary data.</text>
</comment>
<evidence type="ECO:0000259" key="18">
    <source>
        <dbReference type="PROSITE" id="PS51387"/>
    </source>
</evidence>
<evidence type="ECO:0000313" key="20">
    <source>
        <dbReference type="Proteomes" id="UP000708148"/>
    </source>
</evidence>
<evidence type="ECO:0000256" key="14">
    <source>
        <dbReference type="ARBA" id="ARBA00023306"/>
    </source>
</evidence>
<dbReference type="PANTHER" id="PTHR21071">
    <property type="entry name" value="UDP-N-ACETYLENOLPYRUVOYLGLUCOSAMINE REDUCTASE"/>
    <property type="match status" value="1"/>
</dbReference>
<feature type="signal peptide" evidence="17">
    <location>
        <begin position="1"/>
        <end position="27"/>
    </location>
</feature>
<dbReference type="AlphaFoldDB" id="A0A8S1IRZ3"/>
<dbReference type="InterPro" id="IPR011601">
    <property type="entry name" value="MurB_C"/>
</dbReference>
<evidence type="ECO:0000256" key="9">
    <source>
        <dbReference type="ARBA" id="ARBA00022827"/>
    </source>
</evidence>
<protein>
    <recommendedName>
        <fullName evidence="5">UDP-N-acetylmuramate dehydrogenase</fullName>
        <ecNumber evidence="5">1.3.1.98</ecNumber>
    </recommendedName>
</protein>
<evidence type="ECO:0000256" key="1">
    <source>
        <dbReference type="ARBA" id="ARBA00001974"/>
    </source>
</evidence>
<dbReference type="InterPro" id="IPR016166">
    <property type="entry name" value="FAD-bd_PCMH"/>
</dbReference>
<dbReference type="Pfam" id="PF02873">
    <property type="entry name" value="MurB_C"/>
    <property type="match status" value="1"/>
</dbReference>
<dbReference type="InterPro" id="IPR006094">
    <property type="entry name" value="Oxid_FAD_bind_N"/>
</dbReference>
<keyword evidence="6" id="KW-0963">Cytoplasm</keyword>
<dbReference type="SUPFAM" id="SSF56176">
    <property type="entry name" value="FAD-binding/transporter-associated domain-like"/>
    <property type="match status" value="1"/>
</dbReference>
<comment type="subcellular location">
    <subcellularLocation>
        <location evidence="3">Cytoplasm</location>
    </subcellularLocation>
</comment>
<comment type="function">
    <text evidence="2">Cell wall formation.</text>
</comment>
<dbReference type="GO" id="GO:0071949">
    <property type="term" value="F:FAD binding"/>
    <property type="evidence" value="ECO:0007669"/>
    <property type="project" value="InterPro"/>
</dbReference>
<feature type="chain" id="PRO_5035793559" description="UDP-N-acetylmuramate dehydrogenase" evidence="17">
    <location>
        <begin position="28"/>
        <end position="401"/>
    </location>
</feature>
<dbReference type="Gene3D" id="3.90.78.10">
    <property type="entry name" value="UDP-N-acetylenolpyruvoylglucosamine reductase, C-terminal domain"/>
    <property type="match status" value="1"/>
</dbReference>
<comment type="catalytic activity">
    <reaction evidence="16">
        <text>UDP-N-acetyl-alpha-D-muramate + NADP(+) = UDP-N-acetyl-3-O-(1-carboxyvinyl)-alpha-D-glucosamine + NADPH + H(+)</text>
        <dbReference type="Rhea" id="RHEA:12248"/>
        <dbReference type="ChEBI" id="CHEBI:15378"/>
        <dbReference type="ChEBI" id="CHEBI:57783"/>
        <dbReference type="ChEBI" id="CHEBI:58349"/>
        <dbReference type="ChEBI" id="CHEBI:68483"/>
        <dbReference type="ChEBI" id="CHEBI:70757"/>
        <dbReference type="EC" id="1.3.1.98"/>
    </reaction>
</comment>
<dbReference type="Proteomes" id="UP000708148">
    <property type="component" value="Unassembled WGS sequence"/>
</dbReference>
<dbReference type="EC" id="1.3.1.98" evidence="5"/>
<sequence length="401" mass="43647">MLPCHLMSHCTALGVVFPLAGWHWSWCACPAKEVTTRESGLRGVAFRKLPYPLKRLRLSAPMAAHSGRPHAMATGSGSSTSHFLVWDGRWPHSLRSRRLRGTARVTRSMGDLEIVQNVPLKRYCTWNIGGPAQALAVVKSAEDMSKAFRWAAVEDRPVFILGNGSNVLFDNRGFEGLVILNRIAHCEHLGDGFFSVGAGYPINKLSAQLSRSGWGGLEFAIGIPGTVGGAVYMNAGAHGQDTGGIVSSVRYFDGDGRLHTVDGACLQFGYRYSIFQQMERPVAIASITLSLMRCNRARQRATEYWRRRVLSQPAAARTAGCVFRNPGGGSISAGALIDQVGLKGRTFGGAAVSRRHANFFLNKCSCSSDDMLRLIDVVKREVLMHSGVKLFEEVVVVPAKS</sequence>
<dbReference type="GO" id="GO:0051301">
    <property type="term" value="P:cell division"/>
    <property type="evidence" value="ECO:0007669"/>
    <property type="project" value="UniProtKB-KW"/>
</dbReference>
<dbReference type="GO" id="GO:0005829">
    <property type="term" value="C:cytosol"/>
    <property type="evidence" value="ECO:0007669"/>
    <property type="project" value="TreeGrafter"/>
</dbReference>
<keyword evidence="12" id="KW-0573">Peptidoglycan synthesis</keyword>
<dbReference type="GO" id="GO:0008360">
    <property type="term" value="P:regulation of cell shape"/>
    <property type="evidence" value="ECO:0007669"/>
    <property type="project" value="UniProtKB-KW"/>
</dbReference>
<keyword evidence="10" id="KW-0521">NADP</keyword>
<evidence type="ECO:0000256" key="7">
    <source>
        <dbReference type="ARBA" id="ARBA00022618"/>
    </source>
</evidence>
<keyword evidence="8" id="KW-0285">Flavoprotein</keyword>
<accession>A0A8S1IRZ3</accession>
<dbReference type="NCBIfam" id="TIGR00179">
    <property type="entry name" value="murB"/>
    <property type="match status" value="1"/>
</dbReference>
<keyword evidence="9" id="KW-0274">FAD</keyword>
<dbReference type="GO" id="GO:0008762">
    <property type="term" value="F:UDP-N-acetylmuramate dehydrogenase activity"/>
    <property type="evidence" value="ECO:0007669"/>
    <property type="project" value="UniProtKB-EC"/>
</dbReference>
<keyword evidence="13" id="KW-0560">Oxidoreductase</keyword>
<comment type="cofactor">
    <cofactor evidence="1">
        <name>FAD</name>
        <dbReference type="ChEBI" id="CHEBI:57692"/>
    </cofactor>
</comment>
<dbReference type="NCBIfam" id="NF010480">
    <property type="entry name" value="PRK13905.1"/>
    <property type="match status" value="1"/>
</dbReference>
<evidence type="ECO:0000256" key="4">
    <source>
        <dbReference type="ARBA" id="ARBA00004752"/>
    </source>
</evidence>
<dbReference type="PROSITE" id="PS51387">
    <property type="entry name" value="FAD_PCMH"/>
    <property type="match status" value="1"/>
</dbReference>
<dbReference type="PANTHER" id="PTHR21071:SF4">
    <property type="entry name" value="UDP-N-ACETYLENOLPYRUVOYLGLUCOSAMINE REDUCTASE"/>
    <property type="match status" value="1"/>
</dbReference>
<keyword evidence="14" id="KW-0131">Cell cycle</keyword>
<comment type="pathway">
    <text evidence="4">Cell wall biogenesis; peptidoglycan biosynthesis.</text>
</comment>
<dbReference type="HAMAP" id="MF_00037">
    <property type="entry name" value="MurB"/>
    <property type="match status" value="1"/>
</dbReference>
<evidence type="ECO:0000256" key="10">
    <source>
        <dbReference type="ARBA" id="ARBA00022857"/>
    </source>
</evidence>